<comment type="caution">
    <text evidence="1">The sequence shown here is derived from an EMBL/GenBank/DDBJ whole genome shotgun (WGS) entry which is preliminary data.</text>
</comment>
<sequence length="76" mass="8642">MNKYIITYGRPILFSADFKFNGLNHETDGIESAGLFIILHDMEKLKILCVDEKASKTVSERLDLDEKIIGDFLGIH</sequence>
<evidence type="ECO:0000313" key="2">
    <source>
        <dbReference type="Proteomes" id="UP000521017"/>
    </source>
</evidence>
<dbReference type="AlphaFoldDB" id="A0A7X0J4E4"/>
<evidence type="ECO:0000313" key="1">
    <source>
        <dbReference type="EMBL" id="MBB6500946.1"/>
    </source>
</evidence>
<reference evidence="1 2" key="1">
    <citation type="submission" date="2020-08" db="EMBL/GenBank/DDBJ databases">
        <title>Genomic Encyclopedia of Type Strains, Phase IV (KMG-V): Genome sequencing to study the core and pangenomes of soil and plant-associated prokaryotes.</title>
        <authorList>
            <person name="Whitman W."/>
        </authorList>
    </citation>
    <scope>NUCLEOTIDE SEQUENCE [LARGE SCALE GENOMIC DNA]</scope>
    <source>
        <strain evidence="1 2">M2T3</strain>
    </source>
</reference>
<organism evidence="1 2">
    <name type="scientific">Pedobacter cryoconitis</name>
    <dbReference type="NCBI Taxonomy" id="188932"/>
    <lineage>
        <taxon>Bacteria</taxon>
        <taxon>Pseudomonadati</taxon>
        <taxon>Bacteroidota</taxon>
        <taxon>Sphingobacteriia</taxon>
        <taxon>Sphingobacteriales</taxon>
        <taxon>Sphingobacteriaceae</taxon>
        <taxon>Pedobacter</taxon>
    </lineage>
</organism>
<proteinExistence type="predicted"/>
<dbReference type="RefSeq" id="WP_184626235.1">
    <property type="nucleotide sequence ID" value="NZ_JACHCC010000008.1"/>
</dbReference>
<dbReference type="EMBL" id="JACHCC010000008">
    <property type="protein sequence ID" value="MBB6500946.1"/>
    <property type="molecule type" value="Genomic_DNA"/>
</dbReference>
<gene>
    <name evidence="1" type="ORF">HDF25_003109</name>
</gene>
<accession>A0A7X0J4E4</accession>
<protein>
    <submittedName>
        <fullName evidence="1">Uncharacterized protein</fullName>
    </submittedName>
</protein>
<name>A0A7X0J4E4_9SPHI</name>
<dbReference type="Proteomes" id="UP000521017">
    <property type="component" value="Unassembled WGS sequence"/>
</dbReference>